<feature type="domain" description="Threonine/serine exporter-like N-terminal" evidence="3">
    <location>
        <begin position="74"/>
        <end position="311"/>
    </location>
</feature>
<feature type="transmembrane region" description="Helical" evidence="2">
    <location>
        <begin position="327"/>
        <end position="346"/>
    </location>
</feature>
<sequence length="479" mass="47683">MVVPARQPGIVTSEVSTTTLVIALAVLAASILLLWYLVRTQRTPDGEDGWAAAASRSRPARTGHVPAGAALEALTAMGRAMIGSGYPVGLVQDALEEIATVNGLPGTHAVVLPTSIIVSTAERGRTKTRAVSAGGGAYTLAQIDAIDTLQTQARRGDISAAAIPHRLTEITAADPPFGRALRLAAYPVLSASIAVLLGASWAGVLVAGLLGVGVGLLLVFAETVRPSYSALVIVGAALGVSIVGLLVARTSVDPGVLPSVVAPLVMFLPGGLLTTAVIELATGHIVSGAARAAAGAMRLVLLAAGIVAAGALVGVPEVELSAAADPLGPVAPWIAVALFGLAIGVFQSARRGAIGWILIVLYVAYGAQVIGDLFLDGVLSALVGAAAMTPVAILVARQRSGPPAIVSFLPAFWLLVPGALGLVGVTGVIDGSDSGAATLVTTAATMVAIALGVLIGLAATSSLRAAGSRKAEGAQPPPT</sequence>
<comment type="caution">
    <text evidence="4">The sequence shown here is derived from an EMBL/GenBank/DDBJ whole genome shotgun (WGS) entry which is preliminary data.</text>
</comment>
<evidence type="ECO:0000256" key="2">
    <source>
        <dbReference type="SAM" id="Phobius"/>
    </source>
</evidence>
<feature type="transmembrane region" description="Helical" evidence="2">
    <location>
        <begin position="20"/>
        <end position="38"/>
    </location>
</feature>
<dbReference type="EMBL" id="BAABRR010000004">
    <property type="protein sequence ID" value="GAA5518665.1"/>
    <property type="molecule type" value="Genomic_DNA"/>
</dbReference>
<dbReference type="Pfam" id="PF06738">
    <property type="entry name" value="ThrE"/>
    <property type="match status" value="1"/>
</dbReference>
<keyword evidence="2" id="KW-0472">Membrane</keyword>
<keyword evidence="5" id="KW-1185">Reference proteome</keyword>
<accession>A0ABP9WFS2</accession>
<dbReference type="Proteomes" id="UP001426770">
    <property type="component" value="Unassembled WGS sequence"/>
</dbReference>
<feature type="transmembrane region" description="Helical" evidence="2">
    <location>
        <begin position="353"/>
        <end position="371"/>
    </location>
</feature>
<gene>
    <name evidence="4" type="ORF">Lsed01_01098</name>
</gene>
<keyword evidence="2" id="KW-0812">Transmembrane</keyword>
<feature type="transmembrane region" description="Helical" evidence="2">
    <location>
        <begin position="408"/>
        <end position="429"/>
    </location>
</feature>
<evidence type="ECO:0000259" key="3">
    <source>
        <dbReference type="Pfam" id="PF06738"/>
    </source>
</evidence>
<reference evidence="4 5" key="1">
    <citation type="submission" date="2024-02" db="EMBL/GenBank/DDBJ databases">
        <title>Lysinimicrobium sediminis NBRC 112286.</title>
        <authorList>
            <person name="Ichikawa N."/>
            <person name="Katano-Makiyama Y."/>
            <person name="Hidaka K."/>
        </authorList>
    </citation>
    <scope>NUCLEOTIDE SEQUENCE [LARGE SCALE GENOMIC DNA]</scope>
    <source>
        <strain evidence="4 5">NBRC 112286</strain>
    </source>
</reference>
<feature type="transmembrane region" description="Helical" evidence="2">
    <location>
        <begin position="260"/>
        <end position="281"/>
    </location>
</feature>
<feature type="transmembrane region" description="Helical" evidence="2">
    <location>
        <begin position="180"/>
        <end position="198"/>
    </location>
</feature>
<organism evidence="4 5">
    <name type="scientific">Demequina sediminis</name>
    <dbReference type="NCBI Taxonomy" id="1930058"/>
    <lineage>
        <taxon>Bacteria</taxon>
        <taxon>Bacillati</taxon>
        <taxon>Actinomycetota</taxon>
        <taxon>Actinomycetes</taxon>
        <taxon>Micrococcales</taxon>
        <taxon>Demequinaceae</taxon>
        <taxon>Demequina</taxon>
    </lineage>
</organism>
<feature type="transmembrane region" description="Helical" evidence="2">
    <location>
        <begin position="293"/>
        <end position="315"/>
    </location>
</feature>
<feature type="transmembrane region" description="Helical" evidence="2">
    <location>
        <begin position="204"/>
        <end position="221"/>
    </location>
</feature>
<proteinExistence type="inferred from homology"/>
<dbReference type="InterPro" id="IPR051361">
    <property type="entry name" value="ThrE/Ser_Exporter"/>
</dbReference>
<dbReference type="InterPro" id="IPR010619">
    <property type="entry name" value="ThrE-like_N"/>
</dbReference>
<feature type="transmembrane region" description="Helical" evidence="2">
    <location>
        <begin position="377"/>
        <end position="396"/>
    </location>
</feature>
<protein>
    <recommendedName>
        <fullName evidence="3">Threonine/serine exporter-like N-terminal domain-containing protein</fullName>
    </recommendedName>
</protein>
<keyword evidence="2" id="KW-1133">Transmembrane helix</keyword>
<feature type="transmembrane region" description="Helical" evidence="2">
    <location>
        <begin position="435"/>
        <end position="460"/>
    </location>
</feature>
<comment type="similarity">
    <text evidence="1">Belongs to the ThrE exporter (TC 2.A.79) family.</text>
</comment>
<dbReference type="PANTHER" id="PTHR31082">
    <property type="entry name" value="PHEROMONE-REGULATED MEMBRANE PROTEIN 10"/>
    <property type="match status" value="1"/>
</dbReference>
<evidence type="ECO:0000313" key="4">
    <source>
        <dbReference type="EMBL" id="GAA5518665.1"/>
    </source>
</evidence>
<feature type="transmembrane region" description="Helical" evidence="2">
    <location>
        <begin position="228"/>
        <end position="248"/>
    </location>
</feature>
<evidence type="ECO:0000313" key="5">
    <source>
        <dbReference type="Proteomes" id="UP001426770"/>
    </source>
</evidence>
<name>A0ABP9WFS2_9MICO</name>
<evidence type="ECO:0000256" key="1">
    <source>
        <dbReference type="ARBA" id="ARBA00034125"/>
    </source>
</evidence>
<dbReference type="PANTHER" id="PTHR31082:SF4">
    <property type="entry name" value="PHEROMONE-REGULATED MEMBRANE PROTEIN 10"/>
    <property type="match status" value="1"/>
</dbReference>